<dbReference type="InterPro" id="IPR036412">
    <property type="entry name" value="HAD-like_sf"/>
</dbReference>
<proteinExistence type="predicted"/>
<sequence length="210" mass="24055">MKIDSIIFDLDGTLWNSCSSILEIWNKILSNNYSELNRVITIEEINGVMGLTSEKIVEKLLPNVDKELGMKIFDECAAAECDYLRINGGKLYDKVEEVLDELNKKYKLFIVSNCQCGYVEAFLEAHKLEKYFIDFENYERTGLPKGDNIKLVIERNNLQNPIYVGDTEGDYNATKECNIPFVYAKYGFGNVEDAELVIESFEALKNIVEK</sequence>
<dbReference type="InterPro" id="IPR041492">
    <property type="entry name" value="HAD_2"/>
</dbReference>
<dbReference type="GO" id="GO:0016787">
    <property type="term" value="F:hydrolase activity"/>
    <property type="evidence" value="ECO:0007669"/>
    <property type="project" value="UniProtKB-KW"/>
</dbReference>
<dbReference type="InterPro" id="IPR050155">
    <property type="entry name" value="HAD-like_hydrolase_sf"/>
</dbReference>
<organism evidence="1 2">
    <name type="scientific">Clostridium hominis</name>
    <dbReference type="NCBI Taxonomy" id="2763036"/>
    <lineage>
        <taxon>Bacteria</taxon>
        <taxon>Bacillati</taxon>
        <taxon>Bacillota</taxon>
        <taxon>Clostridia</taxon>
        <taxon>Eubacteriales</taxon>
        <taxon>Clostridiaceae</taxon>
        <taxon>Clostridium</taxon>
    </lineage>
</organism>
<dbReference type="EMBL" id="JACOOO010000022">
    <property type="protein sequence ID" value="MBC5629440.1"/>
    <property type="molecule type" value="Genomic_DNA"/>
</dbReference>
<dbReference type="RefSeq" id="WP_186860149.1">
    <property type="nucleotide sequence ID" value="NZ_JACOOO010000022.1"/>
</dbReference>
<comment type="caution">
    <text evidence="1">The sequence shown here is derived from an EMBL/GenBank/DDBJ whole genome shotgun (WGS) entry which is preliminary data.</text>
</comment>
<protein>
    <submittedName>
        <fullName evidence="1">HAD family hydrolase</fullName>
    </submittedName>
</protein>
<dbReference type="Gene3D" id="3.40.50.1000">
    <property type="entry name" value="HAD superfamily/HAD-like"/>
    <property type="match status" value="1"/>
</dbReference>
<gene>
    <name evidence="1" type="ORF">H8S20_11120</name>
</gene>
<name>A0ABR7DDF1_9CLOT</name>
<dbReference type="NCBIfam" id="TIGR01549">
    <property type="entry name" value="HAD-SF-IA-v1"/>
    <property type="match status" value="1"/>
</dbReference>
<evidence type="ECO:0000313" key="1">
    <source>
        <dbReference type="EMBL" id="MBC5629440.1"/>
    </source>
</evidence>
<keyword evidence="1" id="KW-0378">Hydrolase</keyword>
<dbReference type="Gene3D" id="1.10.150.240">
    <property type="entry name" value="Putative phosphatase, domain 2"/>
    <property type="match status" value="1"/>
</dbReference>
<dbReference type="SUPFAM" id="SSF56784">
    <property type="entry name" value="HAD-like"/>
    <property type="match status" value="1"/>
</dbReference>
<dbReference type="PANTHER" id="PTHR43434">
    <property type="entry name" value="PHOSPHOGLYCOLATE PHOSPHATASE"/>
    <property type="match status" value="1"/>
</dbReference>
<evidence type="ECO:0000313" key="2">
    <source>
        <dbReference type="Proteomes" id="UP000596929"/>
    </source>
</evidence>
<accession>A0ABR7DDF1</accession>
<dbReference type="PANTHER" id="PTHR43434:SF1">
    <property type="entry name" value="PHOSPHOGLYCOLATE PHOSPHATASE"/>
    <property type="match status" value="1"/>
</dbReference>
<reference evidence="1 2" key="1">
    <citation type="submission" date="2020-08" db="EMBL/GenBank/DDBJ databases">
        <title>Genome public.</title>
        <authorList>
            <person name="Liu C."/>
            <person name="Sun Q."/>
        </authorList>
    </citation>
    <scope>NUCLEOTIDE SEQUENCE [LARGE SCALE GENOMIC DNA]</scope>
    <source>
        <strain evidence="1 2">NSJ-6</strain>
    </source>
</reference>
<dbReference type="InterPro" id="IPR023198">
    <property type="entry name" value="PGP-like_dom2"/>
</dbReference>
<keyword evidence="2" id="KW-1185">Reference proteome</keyword>
<dbReference type="SFLD" id="SFLDS00003">
    <property type="entry name" value="Haloacid_Dehalogenase"/>
    <property type="match status" value="1"/>
</dbReference>
<dbReference type="Pfam" id="PF13419">
    <property type="entry name" value="HAD_2"/>
    <property type="match status" value="1"/>
</dbReference>
<dbReference type="Proteomes" id="UP000596929">
    <property type="component" value="Unassembled WGS sequence"/>
</dbReference>
<dbReference type="InterPro" id="IPR023214">
    <property type="entry name" value="HAD_sf"/>
</dbReference>
<dbReference type="SFLD" id="SFLDG01129">
    <property type="entry name" value="C1.5:_HAD__Beta-PGM__Phosphata"/>
    <property type="match status" value="1"/>
</dbReference>
<dbReference type="InterPro" id="IPR006439">
    <property type="entry name" value="HAD-SF_hydro_IA"/>
</dbReference>